<dbReference type="Gene3D" id="2.30.30.60">
    <property type="match status" value="1"/>
</dbReference>
<feature type="domain" description="Mechanosensitive ion channel MscS C-terminal" evidence="11">
    <location>
        <begin position="653"/>
        <end position="736"/>
    </location>
</feature>
<evidence type="ECO:0000313" key="14">
    <source>
        <dbReference type="EMBL" id="POF28469.1"/>
    </source>
</evidence>
<feature type="transmembrane region" description="Helical" evidence="8">
    <location>
        <begin position="453"/>
        <end position="473"/>
    </location>
</feature>
<reference evidence="14 15" key="1">
    <citation type="submission" date="2018-01" db="EMBL/GenBank/DDBJ databases">
        <title>Genomic Encyclopedia of Archaeal and Bacterial Type Strains, Phase II (KMG-II): from individual species to whole genera.</title>
        <authorList>
            <person name="Goeker M."/>
        </authorList>
    </citation>
    <scope>NUCLEOTIDE SEQUENCE [LARGE SCALE GENOMIC DNA]</scope>
    <source>
        <strain evidence="14 15">DSM 17023</strain>
    </source>
</reference>
<feature type="compositionally biased region" description="Low complexity" evidence="7">
    <location>
        <begin position="94"/>
        <end position="111"/>
    </location>
</feature>
<keyword evidence="5 8" id="KW-1133">Transmembrane helix</keyword>
<dbReference type="InterPro" id="IPR010920">
    <property type="entry name" value="LSM_dom_sf"/>
</dbReference>
<feature type="signal peptide" evidence="9">
    <location>
        <begin position="1"/>
        <end position="24"/>
    </location>
</feature>
<evidence type="ECO:0000259" key="12">
    <source>
        <dbReference type="Pfam" id="PF21088"/>
    </source>
</evidence>
<evidence type="ECO:0000259" key="13">
    <source>
        <dbReference type="Pfam" id="PF25392"/>
    </source>
</evidence>
<feature type="transmembrane region" description="Helical" evidence="8">
    <location>
        <begin position="400"/>
        <end position="422"/>
    </location>
</feature>
<dbReference type="PANTHER" id="PTHR30460">
    <property type="entry name" value="MODERATE CONDUCTANCE MECHANOSENSITIVE CHANNEL YBIO"/>
    <property type="match status" value="1"/>
</dbReference>
<keyword evidence="15" id="KW-1185">Reference proteome</keyword>
<keyword evidence="3" id="KW-1003">Cell membrane</keyword>
<feature type="transmembrane region" description="Helical" evidence="8">
    <location>
        <begin position="164"/>
        <end position="186"/>
    </location>
</feature>
<evidence type="ECO:0000313" key="15">
    <source>
        <dbReference type="Proteomes" id="UP000236959"/>
    </source>
</evidence>
<sequence length="781" mass="84050">MRRLRRSLGTLIGLLFFCVMPAAAQNADTQQSSSAEVAQASDALINVLNDPKSRAALIELLKQSASETQNAGETGSAPEEASTPGDSILPVLRGAGQPDAPAAQSDQSQSAATSENFALRVGEYTRELVDDAGLVLAQSVRPLHGLIRIGRGEIPIKWEQVKSIAGQVLVVLLAAYAGLLISKAAMKLLYPRMSAIAGRRGGLMRSFILILTSVLDAIAVGLGWAVGNAVALAGYGELQAGVTLQESLALNAFFIAELANVALRFIFVPAHRQLRLLPFTDKASRYWSSRLHLFVYWIVYGLFLVVPVANIAASFVLGNALRFLVVFLGTLYLLALVQRNRQNVCQGVSDYAQTLQSTLASRVLAVGGRVWHFAAYGYLAAVFIIWVTRPFDATSIILHATGLSIVAIATGILVSLVLTSVIKDGIPLPGSMQTSLPALHRRLNAFVPRILKIIRLAVFLVTVLALMEIWGILSVVDWIASETGFRLLSGYGSAFLVVLVGFLIWLAVMSWVDLRLQERSGRLVTARERTLFQLFRNASTVVIIVMVALLALSEIGVNIGPLIAGAGVVGLAISFGAQTLVKDIITGAFIQIENAINEGDVVTVAGITGTVEGITVRSVRIRDLDGTTHIIPFSSVDMVSNFMRGFSYHVALIGVSYDTDIASAKEAMTEAFRRLQATDYSSKIFGDLEMHGVTNFAASSIDIRARIKTTPGDQWSVGRAYNEFVKEVFDERSIEIPFPQVTYHAAMPPYGADAKGTKHRGKLEAASADPADDAPAEDEPT</sequence>
<evidence type="ECO:0000256" key="1">
    <source>
        <dbReference type="ARBA" id="ARBA00004651"/>
    </source>
</evidence>
<dbReference type="GO" id="GO:0005886">
    <property type="term" value="C:plasma membrane"/>
    <property type="evidence" value="ECO:0007669"/>
    <property type="project" value="UniProtKB-SubCell"/>
</dbReference>
<dbReference type="InterPro" id="IPR057485">
    <property type="entry name" value="YbiO-like_TM1"/>
</dbReference>
<evidence type="ECO:0000256" key="4">
    <source>
        <dbReference type="ARBA" id="ARBA00022692"/>
    </source>
</evidence>
<evidence type="ECO:0000256" key="5">
    <source>
        <dbReference type="ARBA" id="ARBA00022989"/>
    </source>
</evidence>
<feature type="transmembrane region" description="Helical" evidence="8">
    <location>
        <begin position="370"/>
        <end position="388"/>
    </location>
</feature>
<feature type="transmembrane region" description="Helical" evidence="8">
    <location>
        <begin position="319"/>
        <end position="337"/>
    </location>
</feature>
<comment type="subcellular location">
    <subcellularLocation>
        <location evidence="1">Cell membrane</location>
        <topology evidence="1">Multi-pass membrane protein</topology>
    </subcellularLocation>
</comment>
<organism evidence="14 15">
    <name type="scientific">Roseibium marinum</name>
    <dbReference type="NCBI Taxonomy" id="281252"/>
    <lineage>
        <taxon>Bacteria</taxon>
        <taxon>Pseudomonadati</taxon>
        <taxon>Pseudomonadota</taxon>
        <taxon>Alphaproteobacteria</taxon>
        <taxon>Hyphomicrobiales</taxon>
        <taxon>Stappiaceae</taxon>
        <taxon>Roseibium</taxon>
    </lineage>
</organism>
<proteinExistence type="inferred from homology"/>
<dbReference type="PANTHER" id="PTHR30460:SF0">
    <property type="entry name" value="MODERATE CONDUCTANCE MECHANOSENSITIVE CHANNEL YBIO"/>
    <property type="match status" value="1"/>
</dbReference>
<evidence type="ECO:0000256" key="7">
    <source>
        <dbReference type="SAM" id="MobiDB-lite"/>
    </source>
</evidence>
<feature type="transmembrane region" description="Helical" evidence="8">
    <location>
        <begin position="248"/>
        <end position="270"/>
    </location>
</feature>
<dbReference type="InterPro" id="IPR049142">
    <property type="entry name" value="MS_channel_1st"/>
</dbReference>
<dbReference type="Gene3D" id="3.30.70.100">
    <property type="match status" value="1"/>
</dbReference>
<name>A0A2S3ULW5_9HYPH</name>
<dbReference type="InterPro" id="IPR011014">
    <property type="entry name" value="MscS_channel_TM-2"/>
</dbReference>
<evidence type="ECO:0000256" key="9">
    <source>
        <dbReference type="SAM" id="SignalP"/>
    </source>
</evidence>
<dbReference type="InterPro" id="IPR011066">
    <property type="entry name" value="MscS_channel_C_sf"/>
</dbReference>
<dbReference type="Pfam" id="PF21082">
    <property type="entry name" value="MS_channel_3rd"/>
    <property type="match status" value="1"/>
</dbReference>
<feature type="transmembrane region" description="Helical" evidence="8">
    <location>
        <begin position="559"/>
        <end position="581"/>
    </location>
</feature>
<gene>
    <name evidence="14" type="ORF">CLV41_11332</name>
</gene>
<dbReference type="SUPFAM" id="SSF82689">
    <property type="entry name" value="Mechanosensitive channel protein MscS (YggB), C-terminal domain"/>
    <property type="match status" value="1"/>
</dbReference>
<dbReference type="InterPro" id="IPR023408">
    <property type="entry name" value="MscS_beta-dom_sf"/>
</dbReference>
<dbReference type="InterPro" id="IPR045276">
    <property type="entry name" value="YbiO_bact"/>
</dbReference>
<feature type="chain" id="PRO_5015727637" evidence="9">
    <location>
        <begin position="25"/>
        <end position="781"/>
    </location>
</feature>
<feature type="region of interest" description="Disordered" evidence="7">
    <location>
        <begin position="67"/>
        <end position="111"/>
    </location>
</feature>
<feature type="domain" description="Moderate conductance mechanosensitive channel YbiO-like transmembrane helix 1" evidence="13">
    <location>
        <begin position="400"/>
        <end position="478"/>
    </location>
</feature>
<dbReference type="InterPro" id="IPR049278">
    <property type="entry name" value="MS_channel_C"/>
</dbReference>
<dbReference type="Gene3D" id="1.10.287.1260">
    <property type="match status" value="1"/>
</dbReference>
<dbReference type="Pfam" id="PF25392">
    <property type="entry name" value="MS_channel_TM1"/>
    <property type="match status" value="1"/>
</dbReference>
<feature type="transmembrane region" description="Helical" evidence="8">
    <location>
        <begin position="291"/>
        <end position="313"/>
    </location>
</feature>
<comment type="similarity">
    <text evidence="2">Belongs to the MscS (TC 1.A.23) family.</text>
</comment>
<feature type="domain" description="Mechanosensitive ion channel MscS" evidence="10">
    <location>
        <begin position="579"/>
        <end position="642"/>
    </location>
</feature>
<feature type="transmembrane region" description="Helical" evidence="8">
    <location>
        <begin position="493"/>
        <end position="514"/>
    </location>
</feature>
<keyword evidence="4 8" id="KW-0812">Transmembrane</keyword>
<comment type="caution">
    <text evidence="14">The sequence shown here is derived from an EMBL/GenBank/DDBJ whole genome shotgun (WGS) entry which is preliminary data.</text>
</comment>
<dbReference type="Proteomes" id="UP000236959">
    <property type="component" value="Unassembled WGS sequence"/>
</dbReference>
<evidence type="ECO:0000256" key="6">
    <source>
        <dbReference type="ARBA" id="ARBA00023136"/>
    </source>
</evidence>
<feature type="transmembrane region" description="Helical" evidence="8">
    <location>
        <begin position="207"/>
        <end position="236"/>
    </location>
</feature>
<dbReference type="EMBL" id="PPCN01000013">
    <property type="protein sequence ID" value="POF28469.1"/>
    <property type="molecule type" value="Genomic_DNA"/>
</dbReference>
<feature type="transmembrane region" description="Helical" evidence="8">
    <location>
        <begin position="534"/>
        <end position="553"/>
    </location>
</feature>
<dbReference type="SUPFAM" id="SSF50182">
    <property type="entry name" value="Sm-like ribonucleoproteins"/>
    <property type="match status" value="1"/>
</dbReference>
<feature type="compositionally biased region" description="Acidic residues" evidence="7">
    <location>
        <begin position="770"/>
        <end position="781"/>
    </location>
</feature>
<feature type="domain" description="Mechanosensitive ion channel transmembrane helices 2/3" evidence="12">
    <location>
        <begin position="539"/>
        <end position="578"/>
    </location>
</feature>
<keyword evidence="9" id="KW-0732">Signal</keyword>
<evidence type="ECO:0000256" key="2">
    <source>
        <dbReference type="ARBA" id="ARBA00008017"/>
    </source>
</evidence>
<evidence type="ECO:0000259" key="11">
    <source>
        <dbReference type="Pfam" id="PF21082"/>
    </source>
</evidence>
<feature type="region of interest" description="Disordered" evidence="7">
    <location>
        <begin position="750"/>
        <end position="781"/>
    </location>
</feature>
<dbReference type="RefSeq" id="WP_208987691.1">
    <property type="nucleotide sequence ID" value="NZ_PPCN01000013.1"/>
</dbReference>
<evidence type="ECO:0000259" key="10">
    <source>
        <dbReference type="Pfam" id="PF00924"/>
    </source>
</evidence>
<dbReference type="AlphaFoldDB" id="A0A2S3ULW5"/>
<evidence type="ECO:0000256" key="8">
    <source>
        <dbReference type="SAM" id="Phobius"/>
    </source>
</evidence>
<protein>
    <submittedName>
        <fullName evidence="14">Small conductance mechanosensitive channel</fullName>
    </submittedName>
</protein>
<dbReference type="SUPFAM" id="SSF82861">
    <property type="entry name" value="Mechanosensitive channel protein MscS (YggB), transmembrane region"/>
    <property type="match status" value="1"/>
</dbReference>
<dbReference type="GO" id="GO:0008381">
    <property type="term" value="F:mechanosensitive monoatomic ion channel activity"/>
    <property type="evidence" value="ECO:0007669"/>
    <property type="project" value="InterPro"/>
</dbReference>
<evidence type="ECO:0000256" key="3">
    <source>
        <dbReference type="ARBA" id="ARBA00022475"/>
    </source>
</evidence>
<keyword evidence="6 8" id="KW-0472">Membrane</keyword>
<dbReference type="InterPro" id="IPR006685">
    <property type="entry name" value="MscS_channel_2nd"/>
</dbReference>
<dbReference type="Pfam" id="PF21088">
    <property type="entry name" value="MS_channel_1st"/>
    <property type="match status" value="1"/>
</dbReference>
<accession>A0A2S3ULW5</accession>
<dbReference type="Pfam" id="PF00924">
    <property type="entry name" value="MS_channel_2nd"/>
    <property type="match status" value="1"/>
</dbReference>